<dbReference type="AlphaFoldDB" id="A1WX99"/>
<feature type="chain" id="PRO_5002640742" description="PEP-CTERM protein-sorting domain-containing protein" evidence="1">
    <location>
        <begin position="26"/>
        <end position="236"/>
    </location>
</feature>
<reference evidence="3" key="1">
    <citation type="submission" date="2006-12" db="EMBL/GenBank/DDBJ databases">
        <title>Complete sequence of Halorhodospira halophila SL1.</title>
        <authorList>
            <consortium name="US DOE Joint Genome Institute"/>
            <person name="Copeland A."/>
            <person name="Lucas S."/>
            <person name="Lapidus A."/>
            <person name="Barry K."/>
            <person name="Detter J.C."/>
            <person name="Glavina del Rio T."/>
            <person name="Hammon N."/>
            <person name="Israni S."/>
            <person name="Dalin E."/>
            <person name="Tice H."/>
            <person name="Pitluck S."/>
            <person name="Saunders E."/>
            <person name="Brettin T."/>
            <person name="Bruce D."/>
            <person name="Han C."/>
            <person name="Tapia R."/>
            <person name="Schmutz J."/>
            <person name="Larimer F."/>
            <person name="Land M."/>
            <person name="Hauser L."/>
            <person name="Kyrpides N."/>
            <person name="Mikhailova N."/>
            <person name="Hoff W."/>
            <person name="Richardson P."/>
        </authorList>
    </citation>
    <scope>NUCLEOTIDE SEQUENCE [LARGE SCALE GENOMIC DNA]</scope>
    <source>
        <strain evidence="3">DSM 244 / SL1</strain>
    </source>
</reference>
<reference evidence="2 3" key="2">
    <citation type="journal article" date="2013" name="Stand. Genomic Sci.">
        <title>Complete genome sequence of Halorhodospira halophila SL1.</title>
        <authorList>
            <person name="Challacombe J.F."/>
            <person name="Majid S."/>
            <person name="Deole R."/>
            <person name="Brettin T.S."/>
            <person name="Bruce D."/>
            <person name="Delano S.F."/>
            <person name="Detter J.C."/>
            <person name="Gleasner C.D."/>
            <person name="Han C.S."/>
            <person name="Misra M."/>
            <person name="Reitenga K.G."/>
            <person name="Mikhailova N."/>
            <person name="Woyke T."/>
            <person name="Pitluck S."/>
            <person name="Nolan M."/>
            <person name="Land M.L."/>
            <person name="Saunders E."/>
            <person name="Tapia R."/>
            <person name="Lapidus A."/>
            <person name="Ivanova N."/>
            <person name="Hoff W.D."/>
        </authorList>
    </citation>
    <scope>NUCLEOTIDE SEQUENCE [LARGE SCALE GENOMIC DNA]</scope>
    <source>
        <strain evidence="3">DSM 244 / SL1</strain>
    </source>
</reference>
<feature type="signal peptide" evidence="1">
    <location>
        <begin position="1"/>
        <end position="25"/>
    </location>
</feature>
<proteinExistence type="predicted"/>
<keyword evidence="1" id="KW-0732">Signal</keyword>
<sequence length="236" mass="25168">MRTGTKAPLAFSWLLIAAYSLPTQADIIALDFEEFGIVNGTEPIQDFYAGGTNDAGFSGPDYGINFSDSARALTSQTTNHPLAIGNFENNPAGNNVLFFPDHDIATMNVPGGFETEFSFYYSSSETAFVNVYSEPHGEGELLQSVELSENWQDDGCDAAAATSYCNFDDVGVELDGTAQSVDFGGTIDRVAYDSITLGTEPTEEPTDVPEPATLKSFAAGLAGLIALVVIGQRRKT</sequence>
<evidence type="ECO:0008006" key="4">
    <source>
        <dbReference type="Google" id="ProtNLM"/>
    </source>
</evidence>
<organism evidence="2 3">
    <name type="scientific">Halorhodospira halophila (strain DSM 244 / SL1)</name>
    <name type="common">Ectothiorhodospira halophila (strain DSM 244 / SL1)</name>
    <dbReference type="NCBI Taxonomy" id="349124"/>
    <lineage>
        <taxon>Bacteria</taxon>
        <taxon>Pseudomonadati</taxon>
        <taxon>Pseudomonadota</taxon>
        <taxon>Gammaproteobacteria</taxon>
        <taxon>Chromatiales</taxon>
        <taxon>Ectothiorhodospiraceae</taxon>
        <taxon>Halorhodospira</taxon>
    </lineage>
</organism>
<dbReference type="EMBL" id="CP000544">
    <property type="protein sequence ID" value="ABM62311.1"/>
    <property type="molecule type" value="Genomic_DNA"/>
</dbReference>
<dbReference type="KEGG" id="hha:Hhal_1544"/>
<gene>
    <name evidence="2" type="ordered locus">Hhal_1544</name>
</gene>
<protein>
    <recommendedName>
        <fullName evidence="4">PEP-CTERM protein-sorting domain-containing protein</fullName>
    </recommendedName>
</protein>
<name>A1WX99_HALHL</name>
<evidence type="ECO:0000313" key="3">
    <source>
        <dbReference type="Proteomes" id="UP000000647"/>
    </source>
</evidence>
<dbReference type="eggNOG" id="ENOG5033FTP">
    <property type="taxonomic scope" value="Bacteria"/>
</dbReference>
<keyword evidence="3" id="KW-1185">Reference proteome</keyword>
<dbReference type="Proteomes" id="UP000000647">
    <property type="component" value="Chromosome"/>
</dbReference>
<accession>A1WX99</accession>
<dbReference type="RefSeq" id="WP_011814333.1">
    <property type="nucleotide sequence ID" value="NC_008789.1"/>
</dbReference>
<evidence type="ECO:0000313" key="2">
    <source>
        <dbReference type="EMBL" id="ABM62311.1"/>
    </source>
</evidence>
<dbReference type="OrthoDB" id="6400733at2"/>
<evidence type="ECO:0000256" key="1">
    <source>
        <dbReference type="SAM" id="SignalP"/>
    </source>
</evidence>
<dbReference type="HOGENOM" id="CLU_1266212_0_0_6"/>